<name>A0A8K0TVE5_9PEZI</name>
<evidence type="ECO:0000256" key="1">
    <source>
        <dbReference type="SAM" id="MobiDB-lite"/>
    </source>
</evidence>
<dbReference type="Proteomes" id="UP000813385">
    <property type="component" value="Unassembled WGS sequence"/>
</dbReference>
<feature type="region of interest" description="Disordered" evidence="1">
    <location>
        <begin position="151"/>
        <end position="207"/>
    </location>
</feature>
<accession>A0A8K0TVE5</accession>
<feature type="region of interest" description="Disordered" evidence="1">
    <location>
        <begin position="1"/>
        <end position="85"/>
    </location>
</feature>
<dbReference type="AlphaFoldDB" id="A0A8K0TVE5"/>
<reference evidence="2" key="1">
    <citation type="journal article" date="2021" name="Nat. Commun.">
        <title>Genetic determinants of endophytism in the Arabidopsis root mycobiome.</title>
        <authorList>
            <person name="Mesny F."/>
            <person name="Miyauchi S."/>
            <person name="Thiergart T."/>
            <person name="Pickel B."/>
            <person name="Atanasova L."/>
            <person name="Karlsson M."/>
            <person name="Huettel B."/>
            <person name="Barry K.W."/>
            <person name="Haridas S."/>
            <person name="Chen C."/>
            <person name="Bauer D."/>
            <person name="Andreopoulos W."/>
            <person name="Pangilinan J."/>
            <person name="LaButti K."/>
            <person name="Riley R."/>
            <person name="Lipzen A."/>
            <person name="Clum A."/>
            <person name="Drula E."/>
            <person name="Henrissat B."/>
            <person name="Kohler A."/>
            <person name="Grigoriev I.V."/>
            <person name="Martin F.M."/>
            <person name="Hacquard S."/>
        </authorList>
    </citation>
    <scope>NUCLEOTIDE SEQUENCE</scope>
    <source>
        <strain evidence="2">MPI-CAGE-AT-0016</strain>
    </source>
</reference>
<comment type="caution">
    <text evidence="2">The sequence shown here is derived from an EMBL/GenBank/DDBJ whole genome shotgun (WGS) entry which is preliminary data.</text>
</comment>
<evidence type="ECO:0000313" key="3">
    <source>
        <dbReference type="Proteomes" id="UP000813385"/>
    </source>
</evidence>
<keyword evidence="3" id="KW-1185">Reference proteome</keyword>
<organism evidence="2 3">
    <name type="scientific">Plectosphaerella cucumerina</name>
    <dbReference type="NCBI Taxonomy" id="40658"/>
    <lineage>
        <taxon>Eukaryota</taxon>
        <taxon>Fungi</taxon>
        <taxon>Dikarya</taxon>
        <taxon>Ascomycota</taxon>
        <taxon>Pezizomycotina</taxon>
        <taxon>Sordariomycetes</taxon>
        <taxon>Hypocreomycetidae</taxon>
        <taxon>Glomerellales</taxon>
        <taxon>Plectosphaerellaceae</taxon>
        <taxon>Plectosphaerella</taxon>
    </lineage>
</organism>
<proteinExistence type="predicted"/>
<sequence length="207" mass="22171">MCQGGGEYRRGAGLGGQAAERTAQTGGRWKWGRGEPGACQLGEESRSQRGGAPLSAPCTRAVRRSECTSRARSQPQVRRSGPLDLDGGFAGAGPGERHVHRQKCDATDFTRILPEGLAVACPWPVRVVRDPGRPQCRGATRVRVEGERAGDRCSMSATPGPSHRCSCDGHAARRCARPPRGLSPTRRLADHETRRQVAGPGTDQMAR</sequence>
<gene>
    <name evidence="2" type="ORF">B0T11DRAFT_13865</name>
</gene>
<dbReference type="EMBL" id="JAGPXD010000001">
    <property type="protein sequence ID" value="KAH7375836.1"/>
    <property type="molecule type" value="Genomic_DNA"/>
</dbReference>
<evidence type="ECO:0000313" key="2">
    <source>
        <dbReference type="EMBL" id="KAH7375836.1"/>
    </source>
</evidence>
<protein>
    <submittedName>
        <fullName evidence="2">Uncharacterized protein</fullName>
    </submittedName>
</protein>
<feature type="compositionally biased region" description="Gly residues" evidence="1">
    <location>
        <begin position="1"/>
        <end position="16"/>
    </location>
</feature>